<dbReference type="InterPro" id="IPR032828">
    <property type="entry name" value="PolyA_RNA-bd"/>
</dbReference>
<keyword evidence="2 9" id="KW-0808">Transferase</keyword>
<evidence type="ECO:0000256" key="7">
    <source>
        <dbReference type="ARBA" id="ARBA00022842"/>
    </source>
</evidence>
<sequence>MLETALKVLNIIEDNSYEAYIVGGFVRDYIMGIKSNDVDITTNARPKDLIKIFPNANIDNEVYGSVTVYLNNIRFEITTYRDDGNYLDNRHPDTINYVNDLKTDLKRRDFTINTICMDKALNIVDLLSCKSDIDKKIIKTVINPLESFKIDSLRILRAIRFATILNFELTFEVKEAIKQSKYLLKELSINRKKEELDKIFSSPNIEKGIMLIKELDLIEVLYLDNINKIEPCSQVIGVWTMLEVDDIYPFTRNELKLMKDIRESVKNNPLDFTTLYYYDLYPCTVAGEILSISKKDIMDNYESMPIHKRSDIVIDSYDLMSYLKIEDGPIISKLWKKLEIKLLNLEVNNTKEELLNLAKKIYTSSNLVKEDADETKTTG</sequence>
<evidence type="ECO:0000256" key="8">
    <source>
        <dbReference type="ARBA" id="ARBA00022884"/>
    </source>
</evidence>
<dbReference type="SUPFAM" id="SSF81301">
    <property type="entry name" value="Nucleotidyltransferase"/>
    <property type="match status" value="1"/>
</dbReference>
<keyword evidence="5" id="KW-0479">Metal-binding</keyword>
<gene>
    <name evidence="13" type="ORF">IAB59_03680</name>
</gene>
<evidence type="ECO:0000313" key="13">
    <source>
        <dbReference type="EMBL" id="HIT37563.1"/>
    </source>
</evidence>
<comment type="cofactor">
    <cofactor evidence="1">
        <name>Mg(2+)</name>
        <dbReference type="ChEBI" id="CHEBI:18420"/>
    </cofactor>
</comment>
<dbReference type="EMBL" id="DVKQ01000049">
    <property type="protein sequence ID" value="HIT37563.1"/>
    <property type="molecule type" value="Genomic_DNA"/>
</dbReference>
<keyword evidence="8 9" id="KW-0694">RNA-binding</keyword>
<evidence type="ECO:0000313" key="14">
    <source>
        <dbReference type="Proteomes" id="UP000886833"/>
    </source>
</evidence>
<dbReference type="Gene3D" id="3.30.460.10">
    <property type="entry name" value="Beta Polymerase, domain 2"/>
    <property type="match status" value="1"/>
</dbReference>
<evidence type="ECO:0000256" key="3">
    <source>
        <dbReference type="ARBA" id="ARBA00022694"/>
    </source>
</evidence>
<keyword evidence="7" id="KW-0460">Magnesium</keyword>
<keyword evidence="3" id="KW-0819">tRNA processing</keyword>
<dbReference type="InterPro" id="IPR043519">
    <property type="entry name" value="NT_sf"/>
</dbReference>
<dbReference type="Gene3D" id="1.10.3090.10">
    <property type="entry name" value="cca-adding enzyme, domain 2"/>
    <property type="match status" value="1"/>
</dbReference>
<evidence type="ECO:0000256" key="5">
    <source>
        <dbReference type="ARBA" id="ARBA00022723"/>
    </source>
</evidence>
<evidence type="ECO:0008006" key="15">
    <source>
        <dbReference type="Google" id="ProtNLM"/>
    </source>
</evidence>
<proteinExistence type="inferred from homology"/>
<comment type="caution">
    <text evidence="13">The sequence shown here is derived from an EMBL/GenBank/DDBJ whole genome shotgun (WGS) entry which is preliminary data.</text>
</comment>
<keyword evidence="6" id="KW-0547">Nucleotide-binding</keyword>
<accession>A0A9D1GAX5</accession>
<organism evidence="13 14">
    <name type="scientific">Candidatus Onthousia faecipullorum</name>
    <dbReference type="NCBI Taxonomy" id="2840887"/>
    <lineage>
        <taxon>Bacteria</taxon>
        <taxon>Bacillati</taxon>
        <taxon>Bacillota</taxon>
        <taxon>Bacilli</taxon>
        <taxon>Candidatus Onthousia</taxon>
    </lineage>
</organism>
<keyword evidence="4" id="KW-0548">Nucleotidyltransferase</keyword>
<dbReference type="Gene3D" id="1.10.246.80">
    <property type="match status" value="1"/>
</dbReference>
<dbReference type="InterPro" id="IPR002646">
    <property type="entry name" value="PolA_pol_head_dom"/>
</dbReference>
<dbReference type="AlphaFoldDB" id="A0A9D1GAX5"/>
<name>A0A9D1GAX5_9FIRM</name>
<dbReference type="Pfam" id="PF12627">
    <property type="entry name" value="PolyA_pol_RNAbd"/>
    <property type="match status" value="1"/>
</dbReference>
<evidence type="ECO:0000256" key="4">
    <source>
        <dbReference type="ARBA" id="ARBA00022695"/>
    </source>
</evidence>
<evidence type="ECO:0000256" key="9">
    <source>
        <dbReference type="RuleBase" id="RU003953"/>
    </source>
</evidence>
<evidence type="ECO:0000259" key="11">
    <source>
        <dbReference type="Pfam" id="PF12627"/>
    </source>
</evidence>
<evidence type="ECO:0000259" key="12">
    <source>
        <dbReference type="Pfam" id="PF13735"/>
    </source>
</evidence>
<reference evidence="13" key="1">
    <citation type="submission" date="2020-10" db="EMBL/GenBank/DDBJ databases">
        <authorList>
            <person name="Gilroy R."/>
        </authorList>
    </citation>
    <scope>NUCLEOTIDE SEQUENCE</scope>
    <source>
        <strain evidence="13">CHK195-26880</strain>
    </source>
</reference>
<feature type="domain" description="Poly A polymerase head" evidence="10">
    <location>
        <begin position="19"/>
        <end position="138"/>
    </location>
</feature>
<reference evidence="13" key="2">
    <citation type="journal article" date="2021" name="PeerJ">
        <title>Extensive microbial diversity within the chicken gut microbiome revealed by metagenomics and culture.</title>
        <authorList>
            <person name="Gilroy R."/>
            <person name="Ravi A."/>
            <person name="Getino M."/>
            <person name="Pursley I."/>
            <person name="Horton D.L."/>
            <person name="Alikhan N.F."/>
            <person name="Baker D."/>
            <person name="Gharbi K."/>
            <person name="Hall N."/>
            <person name="Watson M."/>
            <person name="Adriaenssens E.M."/>
            <person name="Foster-Nyarko E."/>
            <person name="Jarju S."/>
            <person name="Secka A."/>
            <person name="Antonio M."/>
            <person name="Oren A."/>
            <person name="Chaudhuri R.R."/>
            <person name="La Ragione R."/>
            <person name="Hildebrand F."/>
            <person name="Pallen M.J."/>
        </authorList>
    </citation>
    <scope>NUCLEOTIDE SEQUENCE</scope>
    <source>
        <strain evidence="13">CHK195-26880</strain>
    </source>
</reference>
<dbReference type="Pfam" id="PF13735">
    <property type="entry name" value="tRNA_NucTran2_2"/>
    <property type="match status" value="1"/>
</dbReference>
<dbReference type="GO" id="GO:0000166">
    <property type="term" value="F:nucleotide binding"/>
    <property type="evidence" value="ECO:0007669"/>
    <property type="project" value="UniProtKB-KW"/>
</dbReference>
<dbReference type="SUPFAM" id="SSF81891">
    <property type="entry name" value="Poly A polymerase C-terminal region-like"/>
    <property type="match status" value="1"/>
</dbReference>
<evidence type="ECO:0000256" key="6">
    <source>
        <dbReference type="ARBA" id="ARBA00022741"/>
    </source>
</evidence>
<dbReference type="GO" id="GO:0016779">
    <property type="term" value="F:nucleotidyltransferase activity"/>
    <property type="evidence" value="ECO:0007669"/>
    <property type="project" value="UniProtKB-KW"/>
</dbReference>
<dbReference type="InterPro" id="IPR050264">
    <property type="entry name" value="Bact_CCA-adding_enz_type3_sf"/>
</dbReference>
<evidence type="ECO:0000256" key="1">
    <source>
        <dbReference type="ARBA" id="ARBA00001946"/>
    </source>
</evidence>
<dbReference type="GO" id="GO:0046872">
    <property type="term" value="F:metal ion binding"/>
    <property type="evidence" value="ECO:0007669"/>
    <property type="project" value="UniProtKB-KW"/>
</dbReference>
<feature type="domain" description="tRNA nucleotidyltransferase/poly(A) polymerase RNA and SrmB- binding" evidence="11">
    <location>
        <begin position="166"/>
        <end position="221"/>
    </location>
</feature>
<dbReference type="InterPro" id="IPR032810">
    <property type="entry name" value="CCA-adding_enz_C"/>
</dbReference>
<comment type="similarity">
    <text evidence="9">Belongs to the tRNA nucleotidyltransferase/poly(A) polymerase family.</text>
</comment>
<protein>
    <recommendedName>
        <fullName evidence="15">CCA tRNA nucleotidyltransferase</fullName>
    </recommendedName>
</protein>
<feature type="domain" description="CCA-adding enzyme C-terminal" evidence="12">
    <location>
        <begin position="290"/>
        <end position="357"/>
    </location>
</feature>
<dbReference type="GO" id="GO:0000049">
    <property type="term" value="F:tRNA binding"/>
    <property type="evidence" value="ECO:0007669"/>
    <property type="project" value="TreeGrafter"/>
</dbReference>
<dbReference type="GO" id="GO:0008033">
    <property type="term" value="P:tRNA processing"/>
    <property type="evidence" value="ECO:0007669"/>
    <property type="project" value="UniProtKB-KW"/>
</dbReference>
<dbReference type="CDD" id="cd05398">
    <property type="entry name" value="NT_ClassII-CCAase"/>
    <property type="match status" value="1"/>
</dbReference>
<dbReference type="PANTHER" id="PTHR46173:SF1">
    <property type="entry name" value="CCA TRNA NUCLEOTIDYLTRANSFERASE 1, MITOCHONDRIAL"/>
    <property type="match status" value="1"/>
</dbReference>
<evidence type="ECO:0000256" key="2">
    <source>
        <dbReference type="ARBA" id="ARBA00022679"/>
    </source>
</evidence>
<dbReference type="Pfam" id="PF01743">
    <property type="entry name" value="PolyA_pol"/>
    <property type="match status" value="1"/>
</dbReference>
<dbReference type="Proteomes" id="UP000886833">
    <property type="component" value="Unassembled WGS sequence"/>
</dbReference>
<dbReference type="PANTHER" id="PTHR46173">
    <property type="entry name" value="CCA TRNA NUCLEOTIDYLTRANSFERASE 1, MITOCHONDRIAL"/>
    <property type="match status" value="1"/>
</dbReference>
<evidence type="ECO:0000259" key="10">
    <source>
        <dbReference type="Pfam" id="PF01743"/>
    </source>
</evidence>